<comment type="subcellular location">
    <subcellularLocation>
        <location evidence="1">Cell outer membrane</location>
    </subcellularLocation>
</comment>
<dbReference type="PANTHER" id="PTHR40980">
    <property type="entry name" value="PLUG DOMAIN-CONTAINING PROTEIN"/>
    <property type="match status" value="1"/>
</dbReference>
<proteinExistence type="predicted"/>
<dbReference type="SUPFAM" id="SSF56935">
    <property type="entry name" value="Porins"/>
    <property type="match status" value="1"/>
</dbReference>
<dbReference type="AlphaFoldDB" id="A0AAE3QMS0"/>
<feature type="domain" description="TonB-dependent receptor plug" evidence="4">
    <location>
        <begin position="137"/>
        <end position="223"/>
    </location>
</feature>
<dbReference type="Gene3D" id="2.170.130.10">
    <property type="entry name" value="TonB-dependent receptor, plug domain"/>
    <property type="match status" value="1"/>
</dbReference>
<dbReference type="Pfam" id="PF07715">
    <property type="entry name" value="Plug"/>
    <property type="match status" value="1"/>
</dbReference>
<dbReference type="Gene3D" id="2.60.40.1120">
    <property type="entry name" value="Carboxypeptidase-like, regulatory domain"/>
    <property type="match status" value="1"/>
</dbReference>
<name>A0AAE3QMS0_9BACT</name>
<organism evidence="6 7">
    <name type="scientific">Xanthocytophaga flava</name>
    <dbReference type="NCBI Taxonomy" id="3048013"/>
    <lineage>
        <taxon>Bacteria</taxon>
        <taxon>Pseudomonadati</taxon>
        <taxon>Bacteroidota</taxon>
        <taxon>Cytophagia</taxon>
        <taxon>Cytophagales</taxon>
        <taxon>Rhodocytophagaceae</taxon>
        <taxon>Xanthocytophaga</taxon>
    </lineage>
</organism>
<dbReference type="PANTHER" id="PTHR40980:SF4">
    <property type="entry name" value="TONB-DEPENDENT RECEPTOR-LIKE BETA-BARREL DOMAIN-CONTAINING PROTEIN"/>
    <property type="match status" value="1"/>
</dbReference>
<sequence>MIPDIYKKVFYIGFLLVLLLQETVAQTSIQGSVVDKNKLHPLEFSTVTLHRLQDSSMVAGTAADAKGTFTLTDIKAGRYYMIVQFLGYKPFKVPPITISGDKVYTIGQIALEASPALLNEIIIKGEKAATYHHIDKQVYNAAQFQSAQGGTATDVLKNLPSISVNSEGDITMRGSSSFIVLLDGKPVQSDPGIILNQLPANTIENVEVITTPSSKYDPDGKSGIINITTKKGATDGYYILTNAQIGLPSVQDYGNENRPVRFGGDVTANYKKAKWNVSLGANYKRDDIAGYRDGEAKTYLNTIYTTFPSLGERSYYSYSYSVKGVASYQISPSNTLEAGFYAGKKSQFRKADILYKQQRSNEATGELLNSFDYFNQNLRERRGDFVVSNLDYSHLFSDKSVLTVSALYEKTILGGPTNNKDVNPELHSQLYNQAVMDESNPLDGFRFKTDYSKSIGKKGKFEGGYQYRYLLHKGDFTYREYNPSSKTWSVREDLSNEVKLIRHIHSLYGQYSAEIGKLSYTAGLRTEFIDRTLDDKSTSTPYTFNRVNLFPSANLLYTITKDFKLKAGYSRRIVHTTSNMMNPFPARRHSEVLEVGDPKLLPEYIDLAEIGVVKNIGFHSVFANIYYRGVQHVINRVNTVYNDTILIRTYTNAGNATSYGIEAGLDLKLAEWWTFFAGGNVYQYAIRGGVFNTAVKTNSINYSVNGNTTIRVLPSLTFQVNVNYTSRTVTAQGEDSRFLIPSATLKKTLWKGQGSVSLQWQNIDLGMLGSNEQRLTTHGSNFYTSTNYIQEVDVFRLNFSYQFNKLSKKLKFTESEFGEKEF</sequence>
<dbReference type="InterPro" id="IPR037066">
    <property type="entry name" value="Plug_dom_sf"/>
</dbReference>
<feature type="domain" description="Outer membrane protein beta-barrel" evidence="5">
    <location>
        <begin position="398"/>
        <end position="801"/>
    </location>
</feature>
<dbReference type="EMBL" id="JASJOS010000002">
    <property type="protein sequence ID" value="MDJ1479786.1"/>
    <property type="molecule type" value="Genomic_DNA"/>
</dbReference>
<evidence type="ECO:0000313" key="7">
    <source>
        <dbReference type="Proteomes" id="UP001241110"/>
    </source>
</evidence>
<reference evidence="6" key="1">
    <citation type="submission" date="2023-05" db="EMBL/GenBank/DDBJ databases">
        <authorList>
            <person name="Zhang X."/>
        </authorList>
    </citation>
    <scope>NUCLEOTIDE SEQUENCE</scope>
    <source>
        <strain evidence="6">YF14B1</strain>
    </source>
</reference>
<dbReference type="RefSeq" id="WP_313976252.1">
    <property type="nucleotide sequence ID" value="NZ_JASJOS010000002.1"/>
</dbReference>
<accession>A0AAE3QMS0</accession>
<keyword evidence="2" id="KW-0472">Membrane</keyword>
<dbReference type="SUPFAM" id="SSF49464">
    <property type="entry name" value="Carboxypeptidase regulatory domain-like"/>
    <property type="match status" value="1"/>
</dbReference>
<dbReference type="InterPro" id="IPR041700">
    <property type="entry name" value="OMP_b-brl_3"/>
</dbReference>
<dbReference type="InterPro" id="IPR012910">
    <property type="entry name" value="Plug_dom"/>
</dbReference>
<evidence type="ECO:0000256" key="1">
    <source>
        <dbReference type="ARBA" id="ARBA00004442"/>
    </source>
</evidence>
<evidence type="ECO:0000256" key="2">
    <source>
        <dbReference type="ARBA" id="ARBA00023136"/>
    </source>
</evidence>
<dbReference type="Gene3D" id="2.40.170.20">
    <property type="entry name" value="TonB-dependent receptor, beta-barrel domain"/>
    <property type="match status" value="1"/>
</dbReference>
<dbReference type="Pfam" id="PF14905">
    <property type="entry name" value="OMP_b-brl_3"/>
    <property type="match status" value="1"/>
</dbReference>
<evidence type="ECO:0000256" key="3">
    <source>
        <dbReference type="ARBA" id="ARBA00023237"/>
    </source>
</evidence>
<dbReference type="InterPro" id="IPR036942">
    <property type="entry name" value="Beta-barrel_TonB_sf"/>
</dbReference>
<evidence type="ECO:0000259" key="4">
    <source>
        <dbReference type="Pfam" id="PF07715"/>
    </source>
</evidence>
<dbReference type="Proteomes" id="UP001241110">
    <property type="component" value="Unassembled WGS sequence"/>
</dbReference>
<evidence type="ECO:0000259" key="5">
    <source>
        <dbReference type="Pfam" id="PF14905"/>
    </source>
</evidence>
<keyword evidence="3" id="KW-0998">Cell outer membrane</keyword>
<dbReference type="InterPro" id="IPR008969">
    <property type="entry name" value="CarboxyPept-like_regulatory"/>
</dbReference>
<gene>
    <name evidence="6" type="ORF">QNI16_04760</name>
</gene>
<comment type="caution">
    <text evidence="6">The sequence shown here is derived from an EMBL/GenBank/DDBJ whole genome shotgun (WGS) entry which is preliminary data.</text>
</comment>
<keyword evidence="6" id="KW-0675">Receptor</keyword>
<evidence type="ECO:0000313" key="6">
    <source>
        <dbReference type="EMBL" id="MDJ1479786.1"/>
    </source>
</evidence>
<dbReference type="GO" id="GO:0009279">
    <property type="term" value="C:cell outer membrane"/>
    <property type="evidence" value="ECO:0007669"/>
    <property type="project" value="UniProtKB-SubCell"/>
</dbReference>
<dbReference type="Pfam" id="PF13620">
    <property type="entry name" value="CarboxypepD_reg"/>
    <property type="match status" value="1"/>
</dbReference>
<protein>
    <submittedName>
        <fullName evidence="6">TonB-dependent receptor</fullName>
    </submittedName>
</protein>